<dbReference type="RefSeq" id="WP_318109364.1">
    <property type="nucleotide sequence ID" value="NZ_CP137573.1"/>
</dbReference>
<dbReference type="EMBL" id="CP137573">
    <property type="protein sequence ID" value="WOX26369.1"/>
    <property type="molecule type" value="Genomic_DNA"/>
</dbReference>
<organism evidence="1 2">
    <name type="scientific">Streptomyces solicathayae</name>
    <dbReference type="NCBI Taxonomy" id="3081768"/>
    <lineage>
        <taxon>Bacteria</taxon>
        <taxon>Bacillati</taxon>
        <taxon>Actinomycetota</taxon>
        <taxon>Actinomycetes</taxon>
        <taxon>Kitasatosporales</taxon>
        <taxon>Streptomycetaceae</taxon>
        <taxon>Streptomyces</taxon>
    </lineage>
</organism>
<accession>A0ABZ0M5N7</accession>
<proteinExistence type="predicted"/>
<gene>
    <name evidence="1" type="ORF">R2D22_35360</name>
</gene>
<reference evidence="1 2" key="1">
    <citation type="submission" date="2023-10" db="EMBL/GenBank/DDBJ databases">
        <title>The genome sequence of Streptomyces sp. HUAS YS2.</title>
        <authorList>
            <person name="Mo P."/>
        </authorList>
    </citation>
    <scope>NUCLEOTIDE SEQUENCE [LARGE SCALE GENOMIC DNA]</scope>
    <source>
        <strain evidence="1 2">HUAS YS2</strain>
    </source>
</reference>
<keyword evidence="2" id="KW-1185">Reference proteome</keyword>
<evidence type="ECO:0000313" key="1">
    <source>
        <dbReference type="EMBL" id="WOX26369.1"/>
    </source>
</evidence>
<name>A0ABZ0M5N7_9ACTN</name>
<protein>
    <submittedName>
        <fullName evidence="1">Uncharacterized protein</fullName>
    </submittedName>
</protein>
<dbReference type="Proteomes" id="UP001301731">
    <property type="component" value="Chromosome"/>
</dbReference>
<sequence>MPVPPKGMAVRKPVSMPRRAVEQLAGLVEDELAAQVGDGGGSSVDQDHAQGRQAVAGAVALVGDEPFGVLTAQRGGVVAGGGGVGLEEDAQFDGGAAHLVEGASSAGALRGPEPFGKVVPEQVAQPALGDGGDVEVALGVLEAPSEVIGLQEAGVLGVRGTVVDAAQAVPGLSDDLADLGVHLLAGQVFVAFVVQVHQGRDAALPAVSDEVPYAVGGPLGTLCGLGMGMQAPLDFGSHQWGQGVEVDQSWLRDRLRSGAPGTKCLLVAVGHRERPAVLERAT</sequence>
<evidence type="ECO:0000313" key="2">
    <source>
        <dbReference type="Proteomes" id="UP001301731"/>
    </source>
</evidence>